<dbReference type="GeneID" id="28730512"/>
<comment type="subcellular location">
    <subcellularLocation>
        <location evidence="4">Membrane</location>
        <topology evidence="4">Peripheral membrane protein</topology>
    </subcellularLocation>
</comment>
<dbReference type="SUPFAM" id="SSF48452">
    <property type="entry name" value="TPR-like"/>
    <property type="match status" value="1"/>
</dbReference>
<proteinExistence type="inferred from homology"/>
<evidence type="ECO:0000256" key="4">
    <source>
        <dbReference type="RuleBase" id="RU367013"/>
    </source>
</evidence>
<dbReference type="PRINTS" id="PR00448">
    <property type="entry name" value="NSFATTACHMNT"/>
</dbReference>
<evidence type="ECO:0000256" key="2">
    <source>
        <dbReference type="ARBA" id="ARBA00022448"/>
    </source>
</evidence>
<organism evidence="5 6">
    <name type="scientific">Malassezia pachydermatis</name>
    <dbReference type="NCBI Taxonomy" id="77020"/>
    <lineage>
        <taxon>Eukaryota</taxon>
        <taxon>Fungi</taxon>
        <taxon>Dikarya</taxon>
        <taxon>Basidiomycota</taxon>
        <taxon>Ustilaginomycotina</taxon>
        <taxon>Malasseziomycetes</taxon>
        <taxon>Malasseziales</taxon>
        <taxon>Malasseziaceae</taxon>
        <taxon>Malassezia</taxon>
    </lineage>
</organism>
<keyword evidence="4" id="KW-0931">ER-Golgi transport</keyword>
<keyword evidence="6" id="KW-1185">Reference proteome</keyword>
<evidence type="ECO:0000256" key="3">
    <source>
        <dbReference type="ARBA" id="ARBA00022927"/>
    </source>
</evidence>
<sequence length="288" mass="31976">MAGSGVEDLLKRAEKKATSSGGWFSSKNSGKEEAVELYKEAANKLRVENRMEESGQVLVKAAELEIQIGEKDFAANTYYEASKCFRMSRPDQAVMALGRCADILVERGRFRQAADRQKNMAELYREDPNRLDQGLAAYERAATWYLQEGATATASACQREAAQLAIQLQQYPRAIELWEAVAAASLNSNLTKYSVKEYYLNAGLCYLAIPDVGAATRAMAFYAQQDPGFPSTTEAQFLHGVLESCEHSDLDSFDAKVRDFDRMKPVTGWRATLLHTIRTQLADGPDLS</sequence>
<dbReference type="GO" id="GO:0006886">
    <property type="term" value="P:intracellular protein transport"/>
    <property type="evidence" value="ECO:0007669"/>
    <property type="project" value="UniProtKB-UniRule"/>
</dbReference>
<dbReference type="VEuPathDB" id="FungiDB:Malapachy_4181"/>
<dbReference type="GO" id="GO:0031201">
    <property type="term" value="C:SNARE complex"/>
    <property type="evidence" value="ECO:0007669"/>
    <property type="project" value="TreeGrafter"/>
</dbReference>
<comment type="caution">
    <text evidence="5">The sequence shown here is derived from an EMBL/GenBank/DDBJ whole genome shotgun (WGS) entry which is preliminary data.</text>
</comment>
<comment type="similarity">
    <text evidence="1 4">Belongs to the SNAP family.</text>
</comment>
<dbReference type="STRING" id="77020.A0A0M9VP66"/>
<dbReference type="Proteomes" id="UP000037751">
    <property type="component" value="Unassembled WGS sequence"/>
</dbReference>
<dbReference type="RefSeq" id="XP_017991721.1">
    <property type="nucleotide sequence ID" value="XM_018138636.1"/>
</dbReference>
<dbReference type="OrthoDB" id="9984275at2759"/>
<keyword evidence="3 4" id="KW-0653">Protein transport</keyword>
<dbReference type="GO" id="GO:0019905">
    <property type="term" value="F:syntaxin binding"/>
    <property type="evidence" value="ECO:0007669"/>
    <property type="project" value="TreeGrafter"/>
</dbReference>
<evidence type="ECO:0000313" key="5">
    <source>
        <dbReference type="EMBL" id="KOS14089.1"/>
    </source>
</evidence>
<dbReference type="GO" id="GO:0005483">
    <property type="term" value="F:soluble NSF attachment protein activity"/>
    <property type="evidence" value="ECO:0007669"/>
    <property type="project" value="TreeGrafter"/>
</dbReference>
<dbReference type="InterPro" id="IPR011990">
    <property type="entry name" value="TPR-like_helical_dom_sf"/>
</dbReference>
<evidence type="ECO:0000313" key="6">
    <source>
        <dbReference type="Proteomes" id="UP000037751"/>
    </source>
</evidence>
<dbReference type="Pfam" id="PF14938">
    <property type="entry name" value="SNAP"/>
    <property type="match status" value="1"/>
</dbReference>
<dbReference type="PANTHER" id="PTHR13768">
    <property type="entry name" value="SOLUBLE NSF ATTACHMENT PROTEIN SNAP"/>
    <property type="match status" value="1"/>
</dbReference>
<dbReference type="GO" id="GO:0005774">
    <property type="term" value="C:vacuolar membrane"/>
    <property type="evidence" value="ECO:0007669"/>
    <property type="project" value="TreeGrafter"/>
</dbReference>
<dbReference type="EMBL" id="LGAV01000004">
    <property type="protein sequence ID" value="KOS14089.1"/>
    <property type="molecule type" value="Genomic_DNA"/>
</dbReference>
<protein>
    <submittedName>
        <fullName evidence="5">Vesicular-fusion protein sec17</fullName>
    </submittedName>
</protein>
<reference evidence="5 6" key="1">
    <citation type="submission" date="2015-07" db="EMBL/GenBank/DDBJ databases">
        <title>Draft Genome Sequence of Malassezia furfur CBS1878 and Malassezia pachydermatis CBS1879.</title>
        <authorList>
            <person name="Triana S."/>
            <person name="Ohm R."/>
            <person name="Gonzalez A."/>
            <person name="DeCock H."/>
            <person name="Restrepo S."/>
            <person name="Celis A."/>
        </authorList>
    </citation>
    <scope>NUCLEOTIDE SEQUENCE [LARGE SCALE GENOMIC DNA]</scope>
    <source>
        <strain evidence="5 6">CBS 1879</strain>
    </source>
</reference>
<dbReference type="AlphaFoldDB" id="A0A0M9VP66"/>
<dbReference type="GO" id="GO:0035494">
    <property type="term" value="P:SNARE complex disassembly"/>
    <property type="evidence" value="ECO:0007669"/>
    <property type="project" value="TreeGrafter"/>
</dbReference>
<keyword evidence="2 4" id="KW-0813">Transport</keyword>
<gene>
    <name evidence="5" type="ORF">Malapachy_4181</name>
</gene>
<evidence type="ECO:0000256" key="1">
    <source>
        <dbReference type="ARBA" id="ARBA00010050"/>
    </source>
</evidence>
<dbReference type="CDD" id="cd15832">
    <property type="entry name" value="SNAP"/>
    <property type="match status" value="1"/>
</dbReference>
<accession>A0A0M9VP66</accession>
<comment type="function">
    <text evidence="4">Required for vesicular transport between the endoplasmic reticulum and the Golgi apparatus.</text>
</comment>
<keyword evidence="4" id="KW-0472">Membrane</keyword>
<dbReference type="InterPro" id="IPR000744">
    <property type="entry name" value="NSF_attach"/>
</dbReference>
<dbReference type="Gene3D" id="1.25.40.10">
    <property type="entry name" value="Tetratricopeptide repeat domain"/>
    <property type="match status" value="1"/>
</dbReference>
<dbReference type="PANTHER" id="PTHR13768:SF8">
    <property type="entry name" value="ALPHA-SOLUBLE NSF ATTACHMENT PROTEIN"/>
    <property type="match status" value="1"/>
</dbReference>
<name>A0A0M9VP66_9BASI</name>